<comment type="caution">
    <text evidence="2">The sequence shown here is derived from an EMBL/GenBank/DDBJ whole genome shotgun (WGS) entry which is preliminary data.</text>
</comment>
<keyword evidence="3" id="KW-1185">Reference proteome</keyword>
<name>A0ABQ7B3T4_BRACR</name>
<evidence type="ECO:0000313" key="3">
    <source>
        <dbReference type="Proteomes" id="UP000266723"/>
    </source>
</evidence>
<feature type="compositionally biased region" description="Basic and acidic residues" evidence="1">
    <location>
        <begin position="1"/>
        <end position="11"/>
    </location>
</feature>
<feature type="region of interest" description="Disordered" evidence="1">
    <location>
        <begin position="73"/>
        <end position="114"/>
    </location>
</feature>
<dbReference type="Proteomes" id="UP000266723">
    <property type="component" value="Unassembled WGS sequence"/>
</dbReference>
<evidence type="ECO:0000313" key="2">
    <source>
        <dbReference type="EMBL" id="KAF3520986.1"/>
    </source>
</evidence>
<organism evidence="2 3">
    <name type="scientific">Brassica cretica</name>
    <name type="common">Mustard</name>
    <dbReference type="NCBI Taxonomy" id="69181"/>
    <lineage>
        <taxon>Eukaryota</taxon>
        <taxon>Viridiplantae</taxon>
        <taxon>Streptophyta</taxon>
        <taxon>Embryophyta</taxon>
        <taxon>Tracheophyta</taxon>
        <taxon>Spermatophyta</taxon>
        <taxon>Magnoliopsida</taxon>
        <taxon>eudicotyledons</taxon>
        <taxon>Gunneridae</taxon>
        <taxon>Pentapetalae</taxon>
        <taxon>rosids</taxon>
        <taxon>malvids</taxon>
        <taxon>Brassicales</taxon>
        <taxon>Brassicaceae</taxon>
        <taxon>Brassiceae</taxon>
        <taxon>Brassica</taxon>
    </lineage>
</organism>
<gene>
    <name evidence="2" type="ORF">DY000_02062317</name>
</gene>
<proteinExistence type="predicted"/>
<dbReference type="EMBL" id="QGKV02001556">
    <property type="protein sequence ID" value="KAF3520986.1"/>
    <property type="molecule type" value="Genomic_DNA"/>
</dbReference>
<evidence type="ECO:0008006" key="4">
    <source>
        <dbReference type="Google" id="ProtNLM"/>
    </source>
</evidence>
<sequence length="134" mass="15224">MFRWFKPEPKPPHPSSSHALFSTESFIGTIPRAHPEPSQPPSTLYNLTNLLHLHRHSAIARDHSIDRFKITSADTKPAIEDKRTTQKQNPRFKVGSKLTAQTPEKTVKAPETRAGDKRCWISHYLPESKVGRPP</sequence>
<evidence type="ECO:0000256" key="1">
    <source>
        <dbReference type="SAM" id="MobiDB-lite"/>
    </source>
</evidence>
<feature type="compositionally biased region" description="Basic and acidic residues" evidence="1">
    <location>
        <begin position="105"/>
        <end position="114"/>
    </location>
</feature>
<reference evidence="2 3" key="1">
    <citation type="journal article" date="2020" name="BMC Genomics">
        <title>Intraspecific diversification of the crop wild relative Brassica cretica Lam. using demographic model selection.</title>
        <authorList>
            <person name="Kioukis A."/>
            <person name="Michalopoulou V.A."/>
            <person name="Briers L."/>
            <person name="Pirintsos S."/>
            <person name="Studholme D.J."/>
            <person name="Pavlidis P."/>
            <person name="Sarris P.F."/>
        </authorList>
    </citation>
    <scope>NUCLEOTIDE SEQUENCE [LARGE SCALE GENOMIC DNA]</scope>
    <source>
        <strain evidence="3">cv. PFS-1207/04</strain>
    </source>
</reference>
<feature type="region of interest" description="Disordered" evidence="1">
    <location>
        <begin position="1"/>
        <end position="41"/>
    </location>
</feature>
<accession>A0ABQ7B3T4</accession>
<protein>
    <recommendedName>
        <fullName evidence="4">DET1- and DDB1-associated protein 1</fullName>
    </recommendedName>
</protein>